<evidence type="ECO:0000256" key="3">
    <source>
        <dbReference type="SAM" id="Phobius"/>
    </source>
</evidence>
<dbReference type="Pfam" id="PF05949">
    <property type="entry name" value="DUF881"/>
    <property type="match status" value="1"/>
</dbReference>
<reference evidence="4 5" key="1">
    <citation type="submission" date="2022-01" db="EMBL/GenBank/DDBJ databases">
        <title>Alkalihalobacillus sp. EGI L200015, a novel bacterium isolated from a salt lake sediment.</title>
        <authorList>
            <person name="Gao L."/>
            <person name="Fang B.-Z."/>
            <person name="Li W.-J."/>
        </authorList>
    </citation>
    <scope>NUCLEOTIDE SEQUENCE [LARGE SCALE GENOMIC DNA]</scope>
    <source>
        <strain evidence="4 5">KCTC 12718</strain>
    </source>
</reference>
<evidence type="ECO:0000313" key="4">
    <source>
        <dbReference type="EMBL" id="MCF6137016.1"/>
    </source>
</evidence>
<evidence type="ECO:0000256" key="1">
    <source>
        <dbReference type="ARBA" id="ARBA00009108"/>
    </source>
</evidence>
<dbReference type="RefSeq" id="WP_236332261.1">
    <property type="nucleotide sequence ID" value="NZ_JAKIJS010000001.1"/>
</dbReference>
<feature type="coiled-coil region" evidence="2">
    <location>
        <begin position="43"/>
        <end position="84"/>
    </location>
</feature>
<feature type="transmembrane region" description="Helical" evidence="3">
    <location>
        <begin position="7"/>
        <end position="28"/>
    </location>
</feature>
<evidence type="ECO:0000256" key="2">
    <source>
        <dbReference type="SAM" id="Coils"/>
    </source>
</evidence>
<name>A0ABS9GZB6_9BACL</name>
<sequence>MKVRGKYVIYSLVLLVTGFMISFSYQIANEEDQRPTNDQWRREDQLRTSILSLQRENRKLQDELEGTLKSVNKMESQLANQEKKSFNMVEEAKKLRKVVGEVPVQGQGIRVSLEDSSYIPASENPNDYIVHEEHIRMVIHELYVTGAEAIAINGQRISHTSNINCVGPVVNVDGVKHPAPFVITAIGDSDVFWSSLNLSGSITDQLVDDGVEVRMEKEADVEIPPHIAREG</sequence>
<gene>
    <name evidence="4" type="ORF">L2716_04680</name>
</gene>
<dbReference type="InterPro" id="IPR010273">
    <property type="entry name" value="DUF881"/>
</dbReference>
<protein>
    <submittedName>
        <fullName evidence="4">DUF881 domain-containing protein</fullName>
    </submittedName>
</protein>
<keyword evidence="2" id="KW-0175">Coiled coil</keyword>
<keyword evidence="5" id="KW-1185">Reference proteome</keyword>
<keyword evidence="3" id="KW-0812">Transmembrane</keyword>
<dbReference type="PANTHER" id="PTHR37313:SF2">
    <property type="entry name" value="UPF0749 PROTEIN YLXX"/>
    <property type="match status" value="1"/>
</dbReference>
<proteinExistence type="inferred from homology"/>
<comment type="caution">
    <text evidence="4">The sequence shown here is derived from an EMBL/GenBank/DDBJ whole genome shotgun (WGS) entry which is preliminary data.</text>
</comment>
<keyword evidence="3" id="KW-1133">Transmembrane helix</keyword>
<comment type="similarity">
    <text evidence="1">Belongs to the UPF0749 family.</text>
</comment>
<keyword evidence="3" id="KW-0472">Membrane</keyword>
<dbReference type="EMBL" id="JAKIJS010000001">
    <property type="protein sequence ID" value="MCF6137016.1"/>
    <property type="molecule type" value="Genomic_DNA"/>
</dbReference>
<dbReference type="Proteomes" id="UP001649381">
    <property type="component" value="Unassembled WGS sequence"/>
</dbReference>
<organism evidence="4 5">
    <name type="scientific">Pseudalkalibacillus berkeleyi</name>
    <dbReference type="NCBI Taxonomy" id="1069813"/>
    <lineage>
        <taxon>Bacteria</taxon>
        <taxon>Bacillati</taxon>
        <taxon>Bacillota</taxon>
        <taxon>Bacilli</taxon>
        <taxon>Bacillales</taxon>
        <taxon>Fictibacillaceae</taxon>
        <taxon>Pseudalkalibacillus</taxon>
    </lineage>
</organism>
<evidence type="ECO:0000313" key="5">
    <source>
        <dbReference type="Proteomes" id="UP001649381"/>
    </source>
</evidence>
<accession>A0ABS9GZB6</accession>
<dbReference type="PANTHER" id="PTHR37313">
    <property type="entry name" value="UPF0749 PROTEIN RV1825"/>
    <property type="match status" value="1"/>
</dbReference>
<dbReference type="Gene3D" id="3.30.70.1880">
    <property type="entry name" value="Protein of unknown function DUF881"/>
    <property type="match status" value="1"/>
</dbReference>